<dbReference type="AlphaFoldDB" id="A0AAI9ZDJ7"/>
<evidence type="ECO:0000313" key="1">
    <source>
        <dbReference type="EMBL" id="KAK1622564.1"/>
    </source>
</evidence>
<evidence type="ECO:0000313" key="2">
    <source>
        <dbReference type="Proteomes" id="UP001243989"/>
    </source>
</evidence>
<reference evidence="1" key="1">
    <citation type="submission" date="2021-06" db="EMBL/GenBank/DDBJ databases">
        <title>Comparative genomics, transcriptomics and evolutionary studies reveal genomic signatures of adaptation to plant cell wall in hemibiotrophic fungi.</title>
        <authorList>
            <consortium name="DOE Joint Genome Institute"/>
            <person name="Baroncelli R."/>
            <person name="Diaz J.F."/>
            <person name="Benocci T."/>
            <person name="Peng M."/>
            <person name="Battaglia E."/>
            <person name="Haridas S."/>
            <person name="Andreopoulos W."/>
            <person name="Labutti K."/>
            <person name="Pangilinan J."/>
            <person name="Floch G.L."/>
            <person name="Makela M.R."/>
            <person name="Henrissat B."/>
            <person name="Grigoriev I.V."/>
            <person name="Crouch J.A."/>
            <person name="De Vries R.P."/>
            <person name="Sukno S.A."/>
            <person name="Thon M.R."/>
        </authorList>
    </citation>
    <scope>NUCLEOTIDE SEQUENCE</scope>
    <source>
        <strain evidence="1">CBS 102054</strain>
    </source>
</reference>
<comment type="caution">
    <text evidence="1">The sequence shown here is derived from an EMBL/GenBank/DDBJ whole genome shotgun (WGS) entry which is preliminary data.</text>
</comment>
<accession>A0AAI9ZDJ7</accession>
<keyword evidence="2" id="KW-1185">Reference proteome</keyword>
<dbReference type="EMBL" id="JAHMHQ010000035">
    <property type="protein sequence ID" value="KAK1622564.1"/>
    <property type="molecule type" value="Genomic_DNA"/>
</dbReference>
<sequence>MARTIFSRLLRPSDRRMSKSGSFAKSVITEHFPPVPMSVSTISPYPSVPARIETIRVADASGLPPNSVPMPWMMSRKFLAGKCKHWGTTLSLSPPSLGANMTALTKSKKTTQMAVAAFLFNQLLICNTEEHALVREFRRSFRRQSTQLVLVV</sequence>
<protein>
    <submittedName>
        <fullName evidence="1">Uncharacterized protein</fullName>
    </submittedName>
</protein>
<name>A0AAI9ZDJ7_9PEZI</name>
<dbReference type="GeneID" id="85466762"/>
<dbReference type="Proteomes" id="UP001243989">
    <property type="component" value="Unassembled WGS sequence"/>
</dbReference>
<proteinExistence type="predicted"/>
<organism evidence="1 2">
    <name type="scientific">Colletotrichum phormii</name>
    <dbReference type="NCBI Taxonomy" id="359342"/>
    <lineage>
        <taxon>Eukaryota</taxon>
        <taxon>Fungi</taxon>
        <taxon>Dikarya</taxon>
        <taxon>Ascomycota</taxon>
        <taxon>Pezizomycotina</taxon>
        <taxon>Sordariomycetes</taxon>
        <taxon>Hypocreomycetidae</taxon>
        <taxon>Glomerellales</taxon>
        <taxon>Glomerellaceae</taxon>
        <taxon>Colletotrichum</taxon>
        <taxon>Colletotrichum acutatum species complex</taxon>
    </lineage>
</organism>
<gene>
    <name evidence="1" type="ORF">BDP81DRAFT_147219</name>
</gene>
<dbReference type="RefSeq" id="XP_060438559.1">
    <property type="nucleotide sequence ID" value="XM_060581900.1"/>
</dbReference>